<reference evidence="5 6" key="1">
    <citation type="journal article" date="2018" name="Science">
        <title>The opium poppy genome and morphinan production.</title>
        <authorList>
            <person name="Guo L."/>
            <person name="Winzer T."/>
            <person name="Yang X."/>
            <person name="Li Y."/>
            <person name="Ning Z."/>
            <person name="He Z."/>
            <person name="Teodor R."/>
            <person name="Lu Y."/>
            <person name="Bowser T.A."/>
            <person name="Graham I.A."/>
            <person name="Ye K."/>
        </authorList>
    </citation>
    <scope>NUCLEOTIDE SEQUENCE [LARGE SCALE GENOMIC DNA]</scope>
    <source>
        <strain evidence="6">cv. HN1</strain>
        <tissue evidence="5">Leaves</tissue>
    </source>
</reference>
<feature type="compositionally biased region" description="Polar residues" evidence="3">
    <location>
        <begin position="169"/>
        <end position="182"/>
    </location>
</feature>
<keyword evidence="6" id="KW-1185">Reference proteome</keyword>
<dbReference type="Gramene" id="RZC67966">
    <property type="protein sequence ID" value="RZC67966"/>
    <property type="gene ID" value="C5167_011662"/>
</dbReference>
<gene>
    <name evidence="5" type="ORF">C5167_011662</name>
</gene>
<keyword evidence="2" id="KW-0539">Nucleus</keyword>
<evidence type="ECO:0000313" key="6">
    <source>
        <dbReference type="Proteomes" id="UP000316621"/>
    </source>
</evidence>
<feature type="domain" description="Zinc finger LSD1-type" evidence="4">
    <location>
        <begin position="137"/>
        <end position="161"/>
    </location>
</feature>
<organism evidence="5 6">
    <name type="scientific">Papaver somniferum</name>
    <name type="common">Opium poppy</name>
    <dbReference type="NCBI Taxonomy" id="3469"/>
    <lineage>
        <taxon>Eukaryota</taxon>
        <taxon>Viridiplantae</taxon>
        <taxon>Streptophyta</taxon>
        <taxon>Embryophyta</taxon>
        <taxon>Tracheophyta</taxon>
        <taxon>Spermatophyta</taxon>
        <taxon>Magnoliopsida</taxon>
        <taxon>Ranunculales</taxon>
        <taxon>Papaveraceae</taxon>
        <taxon>Papaveroideae</taxon>
        <taxon>Papaver</taxon>
    </lineage>
</organism>
<feature type="region of interest" description="Disordered" evidence="3">
    <location>
        <begin position="169"/>
        <end position="194"/>
    </location>
</feature>
<proteinExistence type="predicted"/>
<evidence type="ECO:0000256" key="1">
    <source>
        <dbReference type="ARBA" id="ARBA00004123"/>
    </source>
</evidence>
<evidence type="ECO:0000313" key="5">
    <source>
        <dbReference type="EMBL" id="RZC67966.1"/>
    </source>
</evidence>
<dbReference type="STRING" id="3469.A0A4Y7K566"/>
<accession>A0A4Y7K566</accession>
<sequence length="235" mass="25044">MQSQLVCSGCRSVLLYPRGAANVCCAICNTITAPTVPPPGKGTKSQQIYYSNNRLKVELGDSVTFCKSMMGLQCGMGGPHGMIQGMDMSQLTCGGCRTLLMYARGATSVRCSCCHTINLARPPAPAPAPNPVAHVNCGRCHITLMYPYGAPSVKCAVCQYVTSTGMSAPTPNSNGQVNRPNWSSTTPTPMPSTSAAMRTHSQTVVVENPMSVDESGKLVCKSSPLIRQLYHLFYI</sequence>
<feature type="compositionally biased region" description="Low complexity" evidence="3">
    <location>
        <begin position="183"/>
        <end position="194"/>
    </location>
</feature>
<dbReference type="OMA" id="CHYVTSV"/>
<dbReference type="Pfam" id="PF06943">
    <property type="entry name" value="zf-LSD1"/>
    <property type="match status" value="3"/>
</dbReference>
<protein>
    <recommendedName>
        <fullName evidence="4">Zinc finger LSD1-type domain-containing protein</fullName>
    </recommendedName>
</protein>
<dbReference type="SUPFAM" id="SSF48695">
    <property type="entry name" value="Multiheme cytochromes"/>
    <property type="match status" value="1"/>
</dbReference>
<dbReference type="InterPro" id="IPR040319">
    <property type="entry name" value="LSD1-like"/>
</dbReference>
<evidence type="ECO:0000259" key="4">
    <source>
        <dbReference type="Pfam" id="PF06943"/>
    </source>
</evidence>
<dbReference type="GO" id="GO:0005634">
    <property type="term" value="C:nucleus"/>
    <property type="evidence" value="ECO:0007669"/>
    <property type="project" value="UniProtKB-SubCell"/>
</dbReference>
<dbReference type="InterPro" id="IPR005735">
    <property type="entry name" value="Znf_LSD1"/>
</dbReference>
<evidence type="ECO:0000256" key="3">
    <source>
        <dbReference type="SAM" id="MobiDB-lite"/>
    </source>
</evidence>
<dbReference type="PANTHER" id="PTHR31747">
    <property type="entry name" value="PROTEIN LSD1"/>
    <property type="match status" value="1"/>
</dbReference>
<name>A0A4Y7K566_PAPSO</name>
<dbReference type="PANTHER" id="PTHR31747:SF3">
    <property type="entry name" value="PROTEIN LSD1"/>
    <property type="match status" value="1"/>
</dbReference>
<dbReference type="Proteomes" id="UP000316621">
    <property type="component" value="Chromosome 6"/>
</dbReference>
<dbReference type="NCBIfam" id="TIGR01053">
    <property type="entry name" value="LSD1"/>
    <property type="match status" value="3"/>
</dbReference>
<dbReference type="EMBL" id="CM010720">
    <property type="protein sequence ID" value="RZC67966.1"/>
    <property type="molecule type" value="Genomic_DNA"/>
</dbReference>
<feature type="domain" description="Zinc finger LSD1-type" evidence="4">
    <location>
        <begin position="7"/>
        <end position="31"/>
    </location>
</feature>
<comment type="subcellular location">
    <subcellularLocation>
        <location evidence="1">Nucleus</location>
    </subcellularLocation>
</comment>
<evidence type="ECO:0000256" key="2">
    <source>
        <dbReference type="ARBA" id="ARBA00023242"/>
    </source>
</evidence>
<feature type="domain" description="Zinc finger LSD1-type" evidence="4">
    <location>
        <begin position="93"/>
        <end position="117"/>
    </location>
</feature>
<dbReference type="InterPro" id="IPR036280">
    <property type="entry name" value="Multihaem_cyt_sf"/>
</dbReference>
<dbReference type="AlphaFoldDB" id="A0A4Y7K566"/>